<evidence type="ECO:0000256" key="10">
    <source>
        <dbReference type="SAM" id="Phobius"/>
    </source>
</evidence>
<evidence type="ECO:0000256" key="4">
    <source>
        <dbReference type="ARBA" id="ARBA00022692"/>
    </source>
</evidence>
<keyword evidence="12" id="KW-1185">Reference proteome</keyword>
<evidence type="ECO:0000313" key="12">
    <source>
        <dbReference type="Proteomes" id="UP001341840"/>
    </source>
</evidence>
<dbReference type="Proteomes" id="UP001341840">
    <property type="component" value="Unassembled WGS sequence"/>
</dbReference>
<evidence type="ECO:0000256" key="7">
    <source>
        <dbReference type="ARBA" id="ARBA00023136"/>
    </source>
</evidence>
<evidence type="ECO:0000313" key="11">
    <source>
        <dbReference type="EMBL" id="MED6145179.1"/>
    </source>
</evidence>
<feature type="repeat" description="Solcar" evidence="8">
    <location>
        <begin position="95"/>
        <end position="186"/>
    </location>
</feature>
<dbReference type="EMBL" id="JASCZI010090698">
    <property type="protein sequence ID" value="MED6145179.1"/>
    <property type="molecule type" value="Genomic_DNA"/>
</dbReference>
<dbReference type="Gene3D" id="1.50.40.10">
    <property type="entry name" value="Mitochondrial carrier domain"/>
    <property type="match status" value="1"/>
</dbReference>
<dbReference type="PROSITE" id="PS50920">
    <property type="entry name" value="SOLCAR"/>
    <property type="match status" value="2"/>
</dbReference>
<evidence type="ECO:0000256" key="2">
    <source>
        <dbReference type="ARBA" id="ARBA00006375"/>
    </source>
</evidence>
<keyword evidence="3 9" id="KW-0813">Transport</keyword>
<feature type="repeat" description="Solcar" evidence="8">
    <location>
        <begin position="5"/>
        <end position="85"/>
    </location>
</feature>
<evidence type="ECO:0000256" key="8">
    <source>
        <dbReference type="PROSITE-ProRule" id="PRU00282"/>
    </source>
</evidence>
<feature type="transmembrane region" description="Helical" evidence="10">
    <location>
        <begin position="101"/>
        <end position="123"/>
    </location>
</feature>
<proteinExistence type="inferred from homology"/>
<comment type="similarity">
    <text evidence="2 9">Belongs to the mitochondrial carrier (TC 2.A.29) family.</text>
</comment>
<protein>
    <submittedName>
        <fullName evidence="11">Uncharacterized protein</fullName>
    </submittedName>
</protein>
<dbReference type="InterPro" id="IPR050391">
    <property type="entry name" value="Mito_Metabolite_Transporter"/>
</dbReference>
<evidence type="ECO:0000256" key="3">
    <source>
        <dbReference type="ARBA" id="ARBA00022448"/>
    </source>
</evidence>
<dbReference type="InterPro" id="IPR018108">
    <property type="entry name" value="MCP_transmembrane"/>
</dbReference>
<dbReference type="SUPFAM" id="SSF103506">
    <property type="entry name" value="Mitochondrial carrier"/>
    <property type="match status" value="1"/>
</dbReference>
<reference evidence="11 12" key="1">
    <citation type="journal article" date="2023" name="Plants (Basel)">
        <title>Bridging the Gap: Combining Genomics and Transcriptomics Approaches to Understand Stylosanthes scabra, an Orphan Legume from the Brazilian Caatinga.</title>
        <authorList>
            <person name="Ferreira-Neto J.R.C."/>
            <person name="da Silva M.D."/>
            <person name="Binneck E."/>
            <person name="de Melo N.F."/>
            <person name="da Silva R.H."/>
            <person name="de Melo A.L.T.M."/>
            <person name="Pandolfi V."/>
            <person name="Bustamante F.O."/>
            <person name="Brasileiro-Vidal A.C."/>
            <person name="Benko-Iseppon A.M."/>
        </authorList>
    </citation>
    <scope>NUCLEOTIDE SEQUENCE [LARGE SCALE GENOMIC DNA]</scope>
    <source>
        <tissue evidence="11">Leaves</tissue>
    </source>
</reference>
<keyword evidence="4 8" id="KW-0812">Transmembrane</keyword>
<evidence type="ECO:0000256" key="1">
    <source>
        <dbReference type="ARBA" id="ARBA00004141"/>
    </source>
</evidence>
<comment type="caution">
    <text evidence="11">The sequence shown here is derived from an EMBL/GenBank/DDBJ whole genome shotgun (WGS) entry which is preliminary data.</text>
</comment>
<organism evidence="11 12">
    <name type="scientific">Stylosanthes scabra</name>
    <dbReference type="NCBI Taxonomy" id="79078"/>
    <lineage>
        <taxon>Eukaryota</taxon>
        <taxon>Viridiplantae</taxon>
        <taxon>Streptophyta</taxon>
        <taxon>Embryophyta</taxon>
        <taxon>Tracheophyta</taxon>
        <taxon>Spermatophyta</taxon>
        <taxon>Magnoliopsida</taxon>
        <taxon>eudicotyledons</taxon>
        <taxon>Gunneridae</taxon>
        <taxon>Pentapetalae</taxon>
        <taxon>rosids</taxon>
        <taxon>fabids</taxon>
        <taxon>Fabales</taxon>
        <taxon>Fabaceae</taxon>
        <taxon>Papilionoideae</taxon>
        <taxon>50 kb inversion clade</taxon>
        <taxon>dalbergioids sensu lato</taxon>
        <taxon>Dalbergieae</taxon>
        <taxon>Pterocarpus clade</taxon>
        <taxon>Stylosanthes</taxon>
    </lineage>
</organism>
<evidence type="ECO:0000256" key="9">
    <source>
        <dbReference type="RuleBase" id="RU000488"/>
    </source>
</evidence>
<evidence type="ECO:0000256" key="6">
    <source>
        <dbReference type="ARBA" id="ARBA00022989"/>
    </source>
</evidence>
<sequence length="202" mass="22048">MRGTRRNLLTVVTGATMLSITVLQPLDMVKVRMQLGQGSGAHIASNMLKFEGGYAAFYKGLSPALLKVALQNVVQVGSYPILATTAIVANYRKPLSDLQKYYYWTTAGMMSLAFTMPICLAQICMQADATFPTAHRQNYTNVFNALNRVIADEGVLALWRGLGSMSAKYFLLTTGNVSSYSPSFRYLKDSLGCGDITSMIGK</sequence>
<dbReference type="PANTHER" id="PTHR45618">
    <property type="entry name" value="MITOCHONDRIAL DICARBOXYLATE CARRIER-RELATED"/>
    <property type="match status" value="1"/>
</dbReference>
<dbReference type="Pfam" id="PF00153">
    <property type="entry name" value="Mito_carr"/>
    <property type="match status" value="2"/>
</dbReference>
<keyword evidence="7 8" id="KW-0472">Membrane</keyword>
<evidence type="ECO:0000256" key="5">
    <source>
        <dbReference type="ARBA" id="ARBA00022737"/>
    </source>
</evidence>
<keyword evidence="5" id="KW-0677">Repeat</keyword>
<keyword evidence="6 10" id="KW-1133">Transmembrane helix</keyword>
<dbReference type="InterPro" id="IPR023395">
    <property type="entry name" value="MCP_dom_sf"/>
</dbReference>
<name>A0ABU6T8Y7_9FABA</name>
<accession>A0ABU6T8Y7</accession>
<comment type="subcellular location">
    <subcellularLocation>
        <location evidence="1">Membrane</location>
        <topology evidence="1">Multi-pass membrane protein</topology>
    </subcellularLocation>
</comment>
<gene>
    <name evidence="11" type="ORF">PIB30_022638</name>
</gene>